<sequence length="72" mass="8369">MNFTDQLQTLLSNQPLFLLVLVWSLVWKGLALWRAAKRGDKVWYIVILVVNLLGLVEIIYLLATNKKEEKEV</sequence>
<comment type="caution">
    <text evidence="3">The sequence shown here is derived from an EMBL/GenBank/DDBJ whole genome shotgun (WGS) entry which is preliminary data.</text>
</comment>
<evidence type="ECO:0000313" key="4">
    <source>
        <dbReference type="Proteomes" id="UP000231464"/>
    </source>
</evidence>
<name>A0A2M6W9T8_9BACT</name>
<dbReference type="EMBL" id="PFBP01000058">
    <property type="protein sequence ID" value="PIT89517.1"/>
    <property type="molecule type" value="Genomic_DNA"/>
</dbReference>
<protein>
    <recommendedName>
        <fullName evidence="2">DUF5652 domain-containing protein</fullName>
    </recommendedName>
</protein>
<reference evidence="4" key="1">
    <citation type="submission" date="2017-09" db="EMBL/GenBank/DDBJ databases">
        <title>Depth-based differentiation of microbial function through sediment-hosted aquifers and enrichment of novel symbionts in the deep terrestrial subsurface.</title>
        <authorList>
            <person name="Probst A.J."/>
            <person name="Ladd B."/>
            <person name="Jarett J.K."/>
            <person name="Geller-Mcgrath D.E."/>
            <person name="Sieber C.M.K."/>
            <person name="Emerson J.B."/>
            <person name="Anantharaman K."/>
            <person name="Thomas B.C."/>
            <person name="Malmstrom R."/>
            <person name="Stieglmeier M."/>
            <person name="Klingl A."/>
            <person name="Woyke T."/>
            <person name="Ryan C.M."/>
            <person name="Banfield J.F."/>
        </authorList>
    </citation>
    <scope>NUCLEOTIDE SEQUENCE [LARGE SCALE GENOMIC DNA]</scope>
</reference>
<dbReference type="Pfam" id="PF18893">
    <property type="entry name" value="DUF5652"/>
    <property type="match status" value="1"/>
</dbReference>
<feature type="transmembrane region" description="Helical" evidence="1">
    <location>
        <begin position="16"/>
        <end position="36"/>
    </location>
</feature>
<gene>
    <name evidence="3" type="ORF">COU23_03575</name>
</gene>
<dbReference type="Proteomes" id="UP000231464">
    <property type="component" value="Unassembled WGS sequence"/>
</dbReference>
<dbReference type="AlphaFoldDB" id="A0A2M6W9T8"/>
<feature type="domain" description="DUF5652" evidence="2">
    <location>
        <begin position="8"/>
        <end position="70"/>
    </location>
</feature>
<evidence type="ECO:0000259" key="2">
    <source>
        <dbReference type="Pfam" id="PF18893"/>
    </source>
</evidence>
<keyword evidence="1" id="KW-1133">Transmembrane helix</keyword>
<proteinExistence type="predicted"/>
<feature type="transmembrane region" description="Helical" evidence="1">
    <location>
        <begin position="42"/>
        <end position="63"/>
    </location>
</feature>
<keyword evidence="1" id="KW-0472">Membrane</keyword>
<organism evidence="3 4">
    <name type="scientific">Candidatus Kuenenbacteria bacterium CG10_big_fil_rev_8_21_14_0_10_36_11</name>
    <dbReference type="NCBI Taxonomy" id="1974618"/>
    <lineage>
        <taxon>Bacteria</taxon>
        <taxon>Candidatus Kueneniibacteriota</taxon>
    </lineage>
</organism>
<keyword evidence="1" id="KW-0812">Transmembrane</keyword>
<accession>A0A2M6W9T8</accession>
<evidence type="ECO:0000256" key="1">
    <source>
        <dbReference type="SAM" id="Phobius"/>
    </source>
</evidence>
<dbReference type="InterPro" id="IPR043712">
    <property type="entry name" value="DUF5652"/>
</dbReference>
<evidence type="ECO:0000313" key="3">
    <source>
        <dbReference type="EMBL" id="PIT89517.1"/>
    </source>
</evidence>